<keyword evidence="1" id="KW-1133">Transmembrane helix</keyword>
<dbReference type="GeneID" id="4462527"/>
<accession>A0B9E3</accession>
<reference evidence="2 3" key="1">
    <citation type="submission" date="2006-10" db="EMBL/GenBank/DDBJ databases">
        <title>Complete sequence of Methanosaeta thermophila PT.</title>
        <authorList>
            <consortium name="US DOE Joint Genome Institute"/>
            <person name="Copeland A."/>
            <person name="Lucas S."/>
            <person name="Lapidus A."/>
            <person name="Barry K."/>
            <person name="Detter J.C."/>
            <person name="Glavina del Rio T."/>
            <person name="Hammon N."/>
            <person name="Israni S."/>
            <person name="Pitluck S."/>
            <person name="Chain P."/>
            <person name="Malfatti S."/>
            <person name="Shin M."/>
            <person name="Vergez L."/>
            <person name="Schmutz J."/>
            <person name="Larimer F."/>
            <person name="Land M."/>
            <person name="Hauser L."/>
            <person name="Kyrpides N."/>
            <person name="Kim E."/>
            <person name="Smith K.S."/>
            <person name="Ingram-Smith C."/>
            <person name="Richardson P."/>
        </authorList>
    </citation>
    <scope>NUCLEOTIDE SEQUENCE [LARGE SCALE GENOMIC DNA]</scope>
    <source>
        <strain evidence="3">DSM 6194 / JCM 14653 / NBRC 101360 / PT</strain>
    </source>
</reference>
<dbReference type="KEGG" id="mtp:Mthe_1546"/>
<feature type="transmembrane region" description="Helical" evidence="1">
    <location>
        <begin position="40"/>
        <end position="62"/>
    </location>
</feature>
<sequence>MDQLVATVVPIFAAGFAIQQFLEIIDPIVVRLIGERDKKLILGIVSLISGLMIAFGTGLRVLAPLCIYSEFQEGHYFDLLDALITAFIISAGTEGINSVMKFLGYAKESKKGDAAALKAWVSRDEDAKDIMYRMDRKREK</sequence>
<keyword evidence="3" id="KW-1185">Reference proteome</keyword>
<dbReference type="Proteomes" id="UP000000674">
    <property type="component" value="Chromosome"/>
</dbReference>
<dbReference type="RefSeq" id="WP_011696696.1">
    <property type="nucleotide sequence ID" value="NC_008553.1"/>
</dbReference>
<evidence type="ECO:0000313" key="2">
    <source>
        <dbReference type="EMBL" id="ABK15317.1"/>
    </source>
</evidence>
<evidence type="ECO:0000313" key="3">
    <source>
        <dbReference type="Proteomes" id="UP000000674"/>
    </source>
</evidence>
<dbReference type="HOGENOM" id="CLU_1830629_0_0_2"/>
<dbReference type="AlphaFoldDB" id="A0B9E3"/>
<gene>
    <name evidence="2" type="ordered locus">Mthe_1546</name>
</gene>
<organism evidence="2 3">
    <name type="scientific">Methanothrix thermoacetophila (strain DSM 6194 / JCM 14653 / NBRC 101360 / PT)</name>
    <name type="common">Methanosaeta thermophila</name>
    <dbReference type="NCBI Taxonomy" id="349307"/>
    <lineage>
        <taxon>Archaea</taxon>
        <taxon>Methanobacteriati</taxon>
        <taxon>Methanobacteriota</taxon>
        <taxon>Stenosarchaea group</taxon>
        <taxon>Methanomicrobia</taxon>
        <taxon>Methanotrichales</taxon>
        <taxon>Methanotrichaceae</taxon>
        <taxon>Methanothrix</taxon>
    </lineage>
</organism>
<evidence type="ECO:0000256" key="1">
    <source>
        <dbReference type="SAM" id="Phobius"/>
    </source>
</evidence>
<feature type="transmembrane region" description="Helical" evidence="1">
    <location>
        <begin position="82"/>
        <end position="103"/>
    </location>
</feature>
<keyword evidence="1" id="KW-0812">Transmembrane</keyword>
<name>A0B9E3_METTP</name>
<proteinExistence type="predicted"/>
<protein>
    <submittedName>
        <fullName evidence="2">Uncharacterized protein</fullName>
    </submittedName>
</protein>
<dbReference type="STRING" id="349307.Mthe_1546"/>
<keyword evidence="1" id="KW-0472">Membrane</keyword>
<dbReference type="EMBL" id="CP000477">
    <property type="protein sequence ID" value="ABK15317.1"/>
    <property type="molecule type" value="Genomic_DNA"/>
</dbReference>